<evidence type="ECO:0000313" key="3">
    <source>
        <dbReference type="EMBL" id="CBQ68890.1"/>
    </source>
</evidence>
<protein>
    <recommendedName>
        <fullName evidence="2">Sfi1 spindle body domain-containing protein</fullName>
    </recommendedName>
</protein>
<dbReference type="eggNOG" id="KOG4775">
    <property type="taxonomic scope" value="Eukaryota"/>
</dbReference>
<dbReference type="OrthoDB" id="1933281at2759"/>
<feature type="compositionally biased region" description="Basic and acidic residues" evidence="1">
    <location>
        <begin position="274"/>
        <end position="285"/>
    </location>
</feature>
<dbReference type="HOGENOM" id="CLU_262631_0_0_1"/>
<feature type="region of interest" description="Disordered" evidence="1">
    <location>
        <begin position="318"/>
        <end position="385"/>
    </location>
</feature>
<feature type="compositionally biased region" description="Low complexity" evidence="1">
    <location>
        <begin position="359"/>
        <end position="376"/>
    </location>
</feature>
<feature type="compositionally biased region" description="Low complexity" evidence="1">
    <location>
        <begin position="197"/>
        <end position="215"/>
    </location>
</feature>
<dbReference type="Proteomes" id="UP000008867">
    <property type="component" value="Chromosome 12"/>
</dbReference>
<feature type="compositionally biased region" description="Basic and acidic residues" evidence="1">
    <location>
        <begin position="348"/>
        <end position="358"/>
    </location>
</feature>
<feature type="region of interest" description="Disordered" evidence="1">
    <location>
        <begin position="184"/>
        <end position="303"/>
    </location>
</feature>
<dbReference type="InterPro" id="IPR013665">
    <property type="entry name" value="Sfi1_dom"/>
</dbReference>
<gene>
    <name evidence="3" type="ORF">sr15145</name>
</gene>
<keyword evidence="4" id="KW-1185">Reference proteome</keyword>
<feature type="region of interest" description="Disordered" evidence="1">
    <location>
        <begin position="1263"/>
        <end position="1331"/>
    </location>
</feature>
<feature type="compositionally biased region" description="Basic and acidic residues" evidence="1">
    <location>
        <begin position="219"/>
        <end position="229"/>
    </location>
</feature>
<name>E6ZNN9_SPORE</name>
<feature type="compositionally biased region" description="Low complexity" evidence="1">
    <location>
        <begin position="67"/>
        <end position="88"/>
    </location>
</feature>
<accession>E6ZNN9</accession>
<feature type="domain" description="Sfi1 spindle body" evidence="2">
    <location>
        <begin position="496"/>
        <end position="904"/>
    </location>
</feature>
<evidence type="ECO:0000256" key="1">
    <source>
        <dbReference type="SAM" id="MobiDB-lite"/>
    </source>
</evidence>
<evidence type="ECO:0000259" key="2">
    <source>
        <dbReference type="Pfam" id="PF08457"/>
    </source>
</evidence>
<sequence>MNGRYPPESDQENLLPYRSDLKSGLGQLRPNLRDSGLRQVMHRPYYPSPLSQSPLQASVSSASRTAASIASSSRSTVSTSTTPPSTSSRFSINQAFKDLTDDDIHFFDRLISTLPSHAADFSQLKAAYTAHLPAELDRRRRRTGPSHSPDQMDWDTHLWSILLSLVKVRGKNWRERWDSVRLAFGLDPNSGDETDLSSATQSTHTSATGSSTQHGADSISEREWDRTDQQHGLGPRGSAPRFHAEEPSHHHAAPSRLDLGLPRSSSPPPRRRRRDETVPHPRSLQEELALDTTPRSRRSNLDDPISAIQARLSRMLEPDGHLDHGSRGRSPSLEDSNALPDNAIRLPTDAKRRFDELVRSSQSARSRLRQSRAATQGREQQDASAEQHEIADLWRARRLLQTCLAWWITLTRQQLENCQNAADASARVLVEKAWERWSREAHSGLQAKRIGEKTDRVRCALTAFRRWKRLTHTARERKDELKKDSMRTAYYTTATAVKARLAKEAFGVWKHRHMNRLAENIRRRHLQNGAFALWQMRSSHTRQLQTREKIVKAKQDRSTLSQAWERWSDRSEKAKALHQFQHHHHRLLLVEMLHTWRQRTLLSGLSHAFAERRLKLAALDHWKNAIEQQRTRRKHEALAHRWHTRRLKQGALLAWRRRSHQIMDMQDQAVAMQDRVQREQLHSLFYRWQLQSRAALYERVRTASTVERTFKHWKQVHTSLTTSLQQRESTIVDRRHAVVKAACLLRWRQLTMHIRDREAEVVSQRDETMCNDFFVMWRNKQLQHRLLEQKSAAVSDFFTLRSCLQRWRSRLREHRADVKEAHHHKRLAQQVLEIWRSRASKQRRLAELLHHSLAKSDQALARAYLHQWVAKIIEVRNRELEVKEQRQRRLLKAAFCAWIEACLRHDDLLALMNSFIDVKEEDRKRQTLLHWLTFAREQKERRQKAEMLAASTKNKLLASTWDVWRDKQKERALATQEYEMLMRRHRLSQQWALNAWKSQTLLLPAIRMRNTSLKRTALQQWRQRLPAAQSSNQAVQMDCVRLLQPSWQMWQHQVKLKRQLRAAARFGAGSISAQRLRTLSAAASAANRSAGSSSPALAHSSSPFRGVAAASSSRSATPLRRPKTSLALRTTPADDTAAPRSDARSGRPTQRESSLSRRGTSVPRHLEASFASESRHSSPGQSNRTDLDQYAVSPSKEVASRRARAAEAAVTPTSTSISEQSRFSLALKSSTSSISAAHAPANELNRRQPLALDKGPTLSSAAHRYNQEQSDTESDFARRVKRSAKYDQTPLTRSRTTGLRPPASNDGFESANSVHSAPAQAGLVDRASTPRQSLAVAEDMILQLRARAGSRQRHRR</sequence>
<feature type="compositionally biased region" description="Low complexity" evidence="1">
    <location>
        <begin position="254"/>
        <end position="264"/>
    </location>
</feature>
<dbReference type="EMBL" id="FQ311433">
    <property type="protein sequence ID" value="CBQ68890.1"/>
    <property type="molecule type" value="Genomic_DNA"/>
</dbReference>
<organism evidence="3 4">
    <name type="scientific">Sporisorium reilianum (strain SRZ2)</name>
    <name type="common">Maize head smut fungus</name>
    <dbReference type="NCBI Taxonomy" id="999809"/>
    <lineage>
        <taxon>Eukaryota</taxon>
        <taxon>Fungi</taxon>
        <taxon>Dikarya</taxon>
        <taxon>Basidiomycota</taxon>
        <taxon>Ustilaginomycotina</taxon>
        <taxon>Ustilaginomycetes</taxon>
        <taxon>Ustilaginales</taxon>
        <taxon>Ustilaginaceae</taxon>
        <taxon>Sporisorium</taxon>
    </lineage>
</organism>
<feature type="compositionally biased region" description="Polar residues" evidence="1">
    <location>
        <begin position="1211"/>
        <end position="1220"/>
    </location>
</feature>
<feature type="compositionally biased region" description="Polar residues" evidence="1">
    <location>
        <begin position="1147"/>
        <end position="1159"/>
    </location>
</feature>
<proteinExistence type="predicted"/>
<evidence type="ECO:0000313" key="4">
    <source>
        <dbReference type="Proteomes" id="UP000008867"/>
    </source>
</evidence>
<feature type="region of interest" description="Disordered" evidence="1">
    <location>
        <begin position="67"/>
        <end position="89"/>
    </location>
</feature>
<dbReference type="VEuPathDB" id="FungiDB:sr15145"/>
<reference evidence="3 4" key="1">
    <citation type="journal article" date="2010" name="Science">
        <title>Pathogenicity determinants in smut fungi revealed by genome comparison.</title>
        <authorList>
            <person name="Schirawski J."/>
            <person name="Mannhaupt G."/>
            <person name="Muench K."/>
            <person name="Brefort T."/>
            <person name="Schipper K."/>
            <person name="Doehlemann G."/>
            <person name="Di Stasio M."/>
            <person name="Roessel N."/>
            <person name="Mendoza-Mendoza A."/>
            <person name="Pester D."/>
            <person name="Mueller O."/>
            <person name="Winterberg B."/>
            <person name="Meyer E."/>
            <person name="Ghareeb H."/>
            <person name="Wollenberg T."/>
            <person name="Muensterkoetter M."/>
            <person name="Wong P."/>
            <person name="Walter M."/>
            <person name="Stukenbrock E."/>
            <person name="Gueldener U."/>
            <person name="Kahmann R."/>
        </authorList>
    </citation>
    <scope>NUCLEOTIDE SEQUENCE [LARGE SCALE GENOMIC DNA]</scope>
    <source>
        <strain evidence="4">SRZ2</strain>
    </source>
</reference>
<feature type="region of interest" description="Disordered" evidence="1">
    <location>
        <begin position="1108"/>
        <end position="1222"/>
    </location>
</feature>
<feature type="region of interest" description="Disordered" evidence="1">
    <location>
        <begin position="1"/>
        <end position="35"/>
    </location>
</feature>
<dbReference type="Pfam" id="PF08457">
    <property type="entry name" value="Sfi1"/>
    <property type="match status" value="1"/>
</dbReference>